<dbReference type="OrthoDB" id="10665399at2759"/>
<dbReference type="Proteomes" id="UP000001876">
    <property type="component" value="Unassembled WGS sequence"/>
</dbReference>
<evidence type="ECO:0000313" key="2">
    <source>
        <dbReference type="EMBL" id="EEH53797.1"/>
    </source>
</evidence>
<dbReference type="KEGG" id="mpp:MICPUCDRAFT_48352"/>
<reference evidence="2 3" key="1">
    <citation type="journal article" date="2009" name="Science">
        <title>Green evolution and dynamic adaptations revealed by genomes of the marine picoeukaryotes Micromonas.</title>
        <authorList>
            <person name="Worden A.Z."/>
            <person name="Lee J.H."/>
            <person name="Mock T."/>
            <person name="Rouze P."/>
            <person name="Simmons M.P."/>
            <person name="Aerts A.L."/>
            <person name="Allen A.E."/>
            <person name="Cuvelier M.L."/>
            <person name="Derelle E."/>
            <person name="Everett M.V."/>
            <person name="Foulon E."/>
            <person name="Grimwood J."/>
            <person name="Gundlach H."/>
            <person name="Henrissat B."/>
            <person name="Napoli C."/>
            <person name="McDonald S.M."/>
            <person name="Parker M.S."/>
            <person name="Rombauts S."/>
            <person name="Salamov A."/>
            <person name="Von Dassow P."/>
            <person name="Badger J.H."/>
            <person name="Coutinho P.M."/>
            <person name="Demir E."/>
            <person name="Dubchak I."/>
            <person name="Gentemann C."/>
            <person name="Eikrem W."/>
            <person name="Gready J.E."/>
            <person name="John U."/>
            <person name="Lanier W."/>
            <person name="Lindquist E.A."/>
            <person name="Lucas S."/>
            <person name="Mayer K.F."/>
            <person name="Moreau H."/>
            <person name="Not F."/>
            <person name="Otillar R."/>
            <person name="Panaud O."/>
            <person name="Pangilinan J."/>
            <person name="Paulsen I."/>
            <person name="Piegu B."/>
            <person name="Poliakov A."/>
            <person name="Robbens S."/>
            <person name="Schmutz J."/>
            <person name="Toulza E."/>
            <person name="Wyss T."/>
            <person name="Zelensky A."/>
            <person name="Zhou K."/>
            <person name="Armbrust E.V."/>
            <person name="Bhattacharya D."/>
            <person name="Goodenough U.W."/>
            <person name="Van de Peer Y."/>
            <person name="Grigoriev I.V."/>
        </authorList>
    </citation>
    <scope>NUCLEOTIDE SEQUENCE [LARGE SCALE GENOMIC DNA]</scope>
    <source>
        <strain evidence="2 3">CCMP1545</strain>
    </source>
</reference>
<gene>
    <name evidence="2" type="ORF">MICPUCDRAFT_48352</name>
</gene>
<dbReference type="EMBL" id="GG663745">
    <property type="protein sequence ID" value="EEH53797.1"/>
    <property type="molecule type" value="Genomic_DNA"/>
</dbReference>
<keyword evidence="3" id="KW-1185">Reference proteome</keyword>
<feature type="compositionally biased region" description="Acidic residues" evidence="1">
    <location>
        <begin position="206"/>
        <end position="215"/>
    </location>
</feature>
<dbReference type="GeneID" id="9687524"/>
<proteinExistence type="predicted"/>
<name>C1N2G6_MICPC</name>
<dbReference type="OMA" id="YTSKQAH"/>
<accession>C1N2G6</accession>
<dbReference type="RefSeq" id="XP_003062085.1">
    <property type="nucleotide sequence ID" value="XM_003062039.1"/>
</dbReference>
<feature type="region of interest" description="Disordered" evidence="1">
    <location>
        <begin position="206"/>
        <end position="254"/>
    </location>
</feature>
<sequence length="254" mass="26645">MDDKTNRVKAGPLMLTADVKNVVAGLKVTKGLEHKPLNATVNFGAFVDLGNRSVSAFSRVEVRAGKAGVVVADLEGIELQKEYVLPWGACETQVSIAVGCGLGPRPNRVDFKPRPYLNVDFRPTTRAMKTAVVASSLARGESVNARPSWKASKRASVEFPVTLTAEQSTRVDAVTGETTRGNVLRAHAHGVVGCYKFPNFVVDAGDDDAEDDDDANGGGNGGARGAMFKDGNGPAVSVAAGGNEKKRGGGMFGR</sequence>
<organism evidence="3">
    <name type="scientific">Micromonas pusilla (strain CCMP1545)</name>
    <name type="common">Picoplanktonic green alga</name>
    <dbReference type="NCBI Taxonomy" id="564608"/>
    <lineage>
        <taxon>Eukaryota</taxon>
        <taxon>Viridiplantae</taxon>
        <taxon>Chlorophyta</taxon>
        <taxon>Mamiellophyceae</taxon>
        <taxon>Mamiellales</taxon>
        <taxon>Mamiellaceae</taxon>
        <taxon>Micromonas</taxon>
    </lineage>
</organism>
<evidence type="ECO:0000256" key="1">
    <source>
        <dbReference type="SAM" id="MobiDB-lite"/>
    </source>
</evidence>
<evidence type="ECO:0000313" key="3">
    <source>
        <dbReference type="Proteomes" id="UP000001876"/>
    </source>
</evidence>
<dbReference type="AlphaFoldDB" id="C1N2G6"/>
<protein>
    <submittedName>
        <fullName evidence="2">Predicted protein</fullName>
    </submittedName>
</protein>